<dbReference type="Gene3D" id="4.10.280.10">
    <property type="entry name" value="Helix-loop-helix DNA-binding domain"/>
    <property type="match status" value="1"/>
</dbReference>
<keyword evidence="3" id="KW-0804">Transcription</keyword>
<comment type="caution">
    <text evidence="8">The sequence shown here is derived from an EMBL/GenBank/DDBJ whole genome shotgun (WGS) entry which is preliminary data.</text>
</comment>
<evidence type="ECO:0000259" key="7">
    <source>
        <dbReference type="PROSITE" id="PS50888"/>
    </source>
</evidence>
<comment type="subcellular location">
    <subcellularLocation>
        <location evidence="1">Nucleus</location>
    </subcellularLocation>
</comment>
<keyword evidence="5" id="KW-0175">Coiled coil</keyword>
<keyword evidence="4" id="KW-0539">Nucleus</keyword>
<dbReference type="InterPro" id="IPR011598">
    <property type="entry name" value="bHLH_dom"/>
</dbReference>
<dbReference type="GO" id="GO:0005634">
    <property type="term" value="C:nucleus"/>
    <property type="evidence" value="ECO:0007669"/>
    <property type="project" value="UniProtKB-SubCell"/>
</dbReference>
<feature type="region of interest" description="Disordered" evidence="6">
    <location>
        <begin position="130"/>
        <end position="151"/>
    </location>
</feature>
<dbReference type="AlphaFoldDB" id="A0ABD1Z445"/>
<feature type="compositionally biased region" description="Polar residues" evidence="6">
    <location>
        <begin position="16"/>
        <end position="35"/>
    </location>
</feature>
<dbReference type="Pfam" id="PF00010">
    <property type="entry name" value="HLH"/>
    <property type="match status" value="1"/>
</dbReference>
<evidence type="ECO:0000256" key="5">
    <source>
        <dbReference type="SAM" id="Coils"/>
    </source>
</evidence>
<organism evidence="8 9">
    <name type="scientific">Riccia fluitans</name>
    <dbReference type="NCBI Taxonomy" id="41844"/>
    <lineage>
        <taxon>Eukaryota</taxon>
        <taxon>Viridiplantae</taxon>
        <taxon>Streptophyta</taxon>
        <taxon>Embryophyta</taxon>
        <taxon>Marchantiophyta</taxon>
        <taxon>Marchantiopsida</taxon>
        <taxon>Marchantiidae</taxon>
        <taxon>Marchantiales</taxon>
        <taxon>Ricciaceae</taxon>
        <taxon>Riccia</taxon>
    </lineage>
</organism>
<feature type="compositionally biased region" description="Low complexity" evidence="6">
    <location>
        <begin position="138"/>
        <end position="151"/>
    </location>
</feature>
<reference evidence="8 9" key="1">
    <citation type="submission" date="2024-09" db="EMBL/GenBank/DDBJ databases">
        <title>Chromosome-scale assembly of Riccia fluitans.</title>
        <authorList>
            <person name="Paukszto L."/>
            <person name="Sawicki J."/>
            <person name="Karawczyk K."/>
            <person name="Piernik-Szablinska J."/>
            <person name="Szczecinska M."/>
            <person name="Mazdziarz M."/>
        </authorList>
    </citation>
    <scope>NUCLEOTIDE SEQUENCE [LARGE SCALE GENOMIC DNA]</scope>
    <source>
        <strain evidence="8">Rf_01</strain>
        <tissue evidence="8">Aerial parts of the thallus</tissue>
    </source>
</reference>
<dbReference type="PANTHER" id="PTHR31945:SF144">
    <property type="entry name" value="BHLH DOMAIN-CONTAINING PROTEIN"/>
    <property type="match status" value="1"/>
</dbReference>
<evidence type="ECO:0000256" key="3">
    <source>
        <dbReference type="ARBA" id="ARBA00023163"/>
    </source>
</evidence>
<evidence type="ECO:0000313" key="8">
    <source>
        <dbReference type="EMBL" id="KAL2642539.1"/>
    </source>
</evidence>
<feature type="region of interest" description="Disordered" evidence="6">
    <location>
        <begin position="1"/>
        <end position="35"/>
    </location>
</feature>
<keyword evidence="9" id="KW-1185">Reference proteome</keyword>
<feature type="compositionally biased region" description="Polar residues" evidence="6">
    <location>
        <begin position="226"/>
        <end position="238"/>
    </location>
</feature>
<dbReference type="InterPro" id="IPR036638">
    <property type="entry name" value="HLH_DNA-bd_sf"/>
</dbReference>
<feature type="domain" description="BHLH" evidence="7">
    <location>
        <begin position="293"/>
        <end position="342"/>
    </location>
</feature>
<dbReference type="EMBL" id="JBHFFA010000002">
    <property type="protein sequence ID" value="KAL2642539.1"/>
    <property type="molecule type" value="Genomic_DNA"/>
</dbReference>
<proteinExistence type="predicted"/>
<protein>
    <recommendedName>
        <fullName evidence="7">BHLH domain-containing protein</fullName>
    </recommendedName>
</protein>
<dbReference type="SUPFAM" id="SSF47459">
    <property type="entry name" value="HLH, helix-loop-helix DNA-binding domain"/>
    <property type="match status" value="1"/>
</dbReference>
<dbReference type="PANTHER" id="PTHR31945">
    <property type="entry name" value="TRANSCRIPTION FACTOR SCREAM2-RELATED"/>
    <property type="match status" value="1"/>
</dbReference>
<evidence type="ECO:0000256" key="6">
    <source>
        <dbReference type="SAM" id="MobiDB-lite"/>
    </source>
</evidence>
<feature type="coiled-coil region" evidence="5">
    <location>
        <begin position="332"/>
        <end position="359"/>
    </location>
</feature>
<evidence type="ECO:0000256" key="1">
    <source>
        <dbReference type="ARBA" id="ARBA00004123"/>
    </source>
</evidence>
<evidence type="ECO:0000256" key="2">
    <source>
        <dbReference type="ARBA" id="ARBA00023015"/>
    </source>
</evidence>
<accession>A0ABD1Z445</accession>
<sequence>MHSILGRGRSSRPGFQEQQQLRWKEVPSSNAGTTAQSHNNFHVEPLFGTPSGSLQDILRSVHSVEGSAFVTVTKPSNCTASQNRVHQQHHNPAEISQQAIDLPDSNVEVQIPVTVIDDDGLGKIQTSALQRKQLQRHPSTSSSTWDPSRSSVRSETVFEGYNPHPAHVGGLAEISSSTSMQQLDSLKPIESWATATQAAAPPHAGDHVNQQQQQRSQWKDLHRSIENGNSSHDQPSNVWGEQWPIDGPRVEPSSAERNVSAAAAVAHLEESTDGGSDPLDDKISQRWSGTAGYCSSRNLFSERKRRKKMNDGLYSLRSLVPNISKMDKASIIADAIKYVMELERQVKELESDIELDDQRQNKLKTCLDHLVPTSTTTAVLHHEAGDAVQTENDQDRSKNSRGCALSAVNLKDQPNITLDVSRMKNGMYTLRILYQQQPGIFIHMSQAIESLDLHIFHSHVSTCDGYVVHSLIAKMPSWDDANPRDVENRILELVRRFR</sequence>
<dbReference type="SMART" id="SM00353">
    <property type="entry name" value="HLH"/>
    <property type="match status" value="1"/>
</dbReference>
<evidence type="ECO:0000313" key="9">
    <source>
        <dbReference type="Proteomes" id="UP001605036"/>
    </source>
</evidence>
<dbReference type="InterPro" id="IPR051358">
    <property type="entry name" value="TF_AMS/ICE1/BHLH6-like"/>
</dbReference>
<name>A0ABD1Z445_9MARC</name>
<keyword evidence="2" id="KW-0805">Transcription regulation</keyword>
<feature type="region of interest" description="Disordered" evidence="6">
    <location>
        <begin position="196"/>
        <end position="238"/>
    </location>
</feature>
<evidence type="ECO:0000256" key="4">
    <source>
        <dbReference type="ARBA" id="ARBA00023242"/>
    </source>
</evidence>
<gene>
    <name evidence="8" type="ORF">R1flu_010126</name>
</gene>
<dbReference type="Proteomes" id="UP001605036">
    <property type="component" value="Unassembled WGS sequence"/>
</dbReference>
<dbReference type="PROSITE" id="PS50888">
    <property type="entry name" value="BHLH"/>
    <property type="match status" value="1"/>
</dbReference>